<name>A0A3B0ZBR1_9ZZZZ</name>
<dbReference type="AlphaFoldDB" id="A0A3B0ZBR1"/>
<evidence type="ECO:0000313" key="1">
    <source>
        <dbReference type="EMBL" id="VAW78156.1"/>
    </source>
</evidence>
<accession>A0A3B0ZBR1</accession>
<organism evidence="1">
    <name type="scientific">hydrothermal vent metagenome</name>
    <dbReference type="NCBI Taxonomy" id="652676"/>
    <lineage>
        <taxon>unclassified sequences</taxon>
        <taxon>metagenomes</taxon>
        <taxon>ecological metagenomes</taxon>
    </lineage>
</organism>
<reference evidence="1" key="1">
    <citation type="submission" date="2018-06" db="EMBL/GenBank/DDBJ databases">
        <authorList>
            <person name="Zhirakovskaya E."/>
        </authorList>
    </citation>
    <scope>NUCLEOTIDE SEQUENCE</scope>
</reference>
<dbReference type="EMBL" id="UOFN01000090">
    <property type="protein sequence ID" value="VAW78156.1"/>
    <property type="molecule type" value="Genomic_DNA"/>
</dbReference>
<protein>
    <submittedName>
        <fullName evidence="1">Uncharacterized protein</fullName>
    </submittedName>
</protein>
<gene>
    <name evidence="1" type="ORF">MNBD_GAMMA15-1186</name>
</gene>
<sequence>MKALPLILWLVCLSVPWTPLSADPWGRLFTTPIQRAQLDNGQITPTDTEDASGEAHQAARLLPIQLTGTLTSSRGKQTVWLNGKPAPKSVRVLGAGRVQLRAPSTDTLHFMKSGQLLYPQTGEIVEGYIAAQAEPDDNALQAESESADVPM</sequence>
<proteinExistence type="predicted"/>